<evidence type="ECO:0000256" key="2">
    <source>
        <dbReference type="SAM" id="MobiDB-lite"/>
    </source>
</evidence>
<sequence length="1167" mass="132625">VQFHSCLGFSLASMDLSKSLKLLESQDSRSYEDARRAILTQLDNGYGIKQLVQYYSEQRSERALELLCSIREPHDKILLDQLAEIFPRQTLNTTILLGQILQQGPSWVPKIAFHSLFRSVTNYVIRKRQTRIVVEDIAVLLFISAYLPVCSVLPENILKTLSQTFITACELLRQRLRSNTATSKDDAESVHFDHLHYAVREYFFILYGIYPNHFTTFLREYFSDESEERQKIYRAIVEPMTTLVRFHPALLNMNKKKELEQSRWHQREPHDFLDDCKRVTIGAIPTGCRLGDGPASEAEDTSTVMSDVYRTLFPSKSSGTSLNDAWDNSEDPEDREVERALMSRIDTPPGTRSHTPKGLKEMRSLDEPMVLDGKRRRSTGPSESGEKGRKSFREKMGSIGKMMFKSSTNRMNETLNEEAGVEVEGARRNSELEEAEDAMDAIDVERVETPHAEASGSSTMVSPVSIAAAKKAEEARAAARSLRGSMRARNDSTPQKGPLPGAAPATPAASEEDGHGGVSRSRSTSFLTASAAGRNSVNRLSARLDHSVEEEREERATATTDRSENMSSNENLLRNDLVGGISESLPEQRFSISSFFKQFNRQRFRSECPPADEKSVDMGSLEWRKYEGQMGFAPDAGLLSNTSTLKRTSSCPVLVDESTSSAAALMMTTSGGTEGTRGGFITTDGPEAGNLKARRVVNMVECFPYLALIKEPCPDFFQQLEDGLEDDHEKNREMYMKASGDFHAKLKDLNMADRLPGKIYDDLSHILKGLPVEKQRDMLQARLALVNQHLLYERSCRLLHANRNRRLFGRIKQQKVYEAELRMLREQDFKSKEEKNEFIRAMSDQRKQNITLGNQLKDKAQEVLQVAAKKTEEMDSLVRRLAEAETIAKDAMEDRERFRAEHDSILRRAEDAEVELKMMEEKFEVARKECAKQQTLAAQLEQATDDLQIAERRRREETGGAASPDWTNEERVRELERELEKSRAEIERLRREMETTGLKKDESDRALKLETSKSLEMRAKLDRAARLLNEQKDAAEQKYLSLQLVVRRQEEYIAEMFSVVEEAEDRRRKESKARAGTSSSEREMENGGGGEDRRERRERSADDSSLSDTVRSPPRRSVLPDKFITDELPTNFFLIDPLQRNAEEGQRDIPPSGHQSPNEEQFVLPEE</sequence>
<evidence type="ECO:0000313" key="4">
    <source>
        <dbReference type="Proteomes" id="UP001432027"/>
    </source>
</evidence>
<feature type="region of interest" description="Disordered" evidence="2">
    <location>
        <begin position="477"/>
        <end position="569"/>
    </location>
</feature>
<evidence type="ECO:0000256" key="1">
    <source>
        <dbReference type="SAM" id="Coils"/>
    </source>
</evidence>
<dbReference type="GO" id="GO:0032007">
    <property type="term" value="P:negative regulation of TOR signaling"/>
    <property type="evidence" value="ECO:0007669"/>
    <property type="project" value="TreeGrafter"/>
</dbReference>
<dbReference type="EMBL" id="BTSX01000006">
    <property type="protein sequence ID" value="GMT05373.1"/>
    <property type="molecule type" value="Genomic_DNA"/>
</dbReference>
<dbReference type="InterPro" id="IPR007483">
    <property type="entry name" value="Hamartin"/>
</dbReference>
<reference evidence="3" key="1">
    <citation type="submission" date="2023-10" db="EMBL/GenBank/DDBJ databases">
        <title>Genome assembly of Pristionchus species.</title>
        <authorList>
            <person name="Yoshida K."/>
            <person name="Sommer R.J."/>
        </authorList>
    </citation>
    <scope>NUCLEOTIDE SEQUENCE</scope>
    <source>
        <strain evidence="3">RS0144</strain>
    </source>
</reference>
<feature type="non-terminal residue" evidence="3">
    <location>
        <position position="1"/>
    </location>
</feature>
<feature type="region of interest" description="Disordered" evidence="2">
    <location>
        <begin position="1061"/>
        <end position="1123"/>
    </location>
</feature>
<dbReference type="GO" id="GO:0051726">
    <property type="term" value="P:regulation of cell cycle"/>
    <property type="evidence" value="ECO:0007669"/>
    <property type="project" value="TreeGrafter"/>
</dbReference>
<feature type="region of interest" description="Disordered" evidence="2">
    <location>
        <begin position="341"/>
        <end position="395"/>
    </location>
</feature>
<dbReference type="GO" id="GO:0008285">
    <property type="term" value="P:negative regulation of cell population proliferation"/>
    <property type="evidence" value="ECO:0007669"/>
    <property type="project" value="TreeGrafter"/>
</dbReference>
<dbReference type="PANTHER" id="PTHR15154">
    <property type="entry name" value="HAMARTIN"/>
    <property type="match status" value="1"/>
</dbReference>
<gene>
    <name evidence="3" type="ORF">PENTCL1PPCAC_27547</name>
</gene>
<dbReference type="GO" id="GO:0033596">
    <property type="term" value="C:TSC1-TSC2 complex"/>
    <property type="evidence" value="ECO:0007669"/>
    <property type="project" value="TreeGrafter"/>
</dbReference>
<name>A0AAV5UFA4_9BILA</name>
<feature type="compositionally biased region" description="Basic and acidic residues" evidence="2">
    <location>
        <begin position="542"/>
        <end position="564"/>
    </location>
</feature>
<proteinExistence type="predicted"/>
<evidence type="ECO:0000313" key="3">
    <source>
        <dbReference type="EMBL" id="GMT05373.1"/>
    </source>
</evidence>
<accession>A0AAV5UFA4</accession>
<evidence type="ECO:0008006" key="5">
    <source>
        <dbReference type="Google" id="ProtNLM"/>
    </source>
</evidence>
<feature type="region of interest" description="Disordered" evidence="2">
    <location>
        <begin position="1135"/>
        <end position="1167"/>
    </location>
</feature>
<feature type="compositionally biased region" description="Low complexity" evidence="2">
    <location>
        <begin position="498"/>
        <end position="509"/>
    </location>
</feature>
<feature type="coiled-coil region" evidence="1">
    <location>
        <begin position="867"/>
        <end position="1038"/>
    </location>
</feature>
<dbReference type="Pfam" id="PF04388">
    <property type="entry name" value="Hamartin"/>
    <property type="match status" value="1"/>
</dbReference>
<keyword evidence="1" id="KW-0175">Coiled coil</keyword>
<protein>
    <recommendedName>
        <fullName evidence="5">Hamartin</fullName>
    </recommendedName>
</protein>
<dbReference type="PANTHER" id="PTHR15154:SF2">
    <property type="entry name" value="HAMARTIN"/>
    <property type="match status" value="1"/>
</dbReference>
<feature type="compositionally biased region" description="Basic and acidic residues" evidence="2">
    <location>
        <begin position="384"/>
        <end position="395"/>
    </location>
</feature>
<feature type="compositionally biased region" description="Basic and acidic residues" evidence="2">
    <location>
        <begin position="1080"/>
        <end position="1102"/>
    </location>
</feature>
<dbReference type="AlphaFoldDB" id="A0AAV5UFA4"/>
<dbReference type="Proteomes" id="UP001432027">
    <property type="component" value="Unassembled WGS sequence"/>
</dbReference>
<organism evidence="3 4">
    <name type="scientific">Pristionchus entomophagus</name>
    <dbReference type="NCBI Taxonomy" id="358040"/>
    <lineage>
        <taxon>Eukaryota</taxon>
        <taxon>Metazoa</taxon>
        <taxon>Ecdysozoa</taxon>
        <taxon>Nematoda</taxon>
        <taxon>Chromadorea</taxon>
        <taxon>Rhabditida</taxon>
        <taxon>Rhabditina</taxon>
        <taxon>Diplogasteromorpha</taxon>
        <taxon>Diplogasteroidea</taxon>
        <taxon>Neodiplogasteridae</taxon>
        <taxon>Pristionchus</taxon>
    </lineage>
</organism>
<comment type="caution">
    <text evidence="3">The sequence shown here is derived from an EMBL/GenBank/DDBJ whole genome shotgun (WGS) entry which is preliminary data.</text>
</comment>
<keyword evidence="4" id="KW-1185">Reference proteome</keyword>
<feature type="compositionally biased region" description="Polar residues" evidence="2">
    <location>
        <begin position="520"/>
        <end position="539"/>
    </location>
</feature>